<evidence type="ECO:0000256" key="6">
    <source>
        <dbReference type="SAM" id="SignalP"/>
    </source>
</evidence>
<dbReference type="PROSITE" id="PS51318">
    <property type="entry name" value="TAT"/>
    <property type="match status" value="1"/>
</dbReference>
<feature type="compositionally biased region" description="Polar residues" evidence="5">
    <location>
        <begin position="200"/>
        <end position="209"/>
    </location>
</feature>
<evidence type="ECO:0000313" key="9">
    <source>
        <dbReference type="Proteomes" id="UP000313948"/>
    </source>
</evidence>
<dbReference type="PROSITE" id="PS51257">
    <property type="entry name" value="PROKAR_LIPOPROTEIN"/>
    <property type="match status" value="1"/>
</dbReference>
<dbReference type="CDD" id="cd13565">
    <property type="entry name" value="PBP2_PstS"/>
    <property type="match status" value="1"/>
</dbReference>
<keyword evidence="3 4" id="KW-0592">Phosphate transport</keyword>
<dbReference type="PANTHER" id="PTHR42996:SF1">
    <property type="entry name" value="PHOSPHATE-BINDING PROTEIN PSTS"/>
    <property type="match status" value="1"/>
</dbReference>
<dbReference type="PANTHER" id="PTHR42996">
    <property type="entry name" value="PHOSPHATE-BINDING PROTEIN PSTS"/>
    <property type="match status" value="1"/>
</dbReference>
<dbReference type="InterPro" id="IPR024370">
    <property type="entry name" value="PBP_domain"/>
</dbReference>
<feature type="signal peptide" evidence="6">
    <location>
        <begin position="1"/>
        <end position="29"/>
    </location>
</feature>
<evidence type="ECO:0000259" key="7">
    <source>
        <dbReference type="Pfam" id="PF12849"/>
    </source>
</evidence>
<keyword evidence="6" id="KW-0732">Signal</keyword>
<evidence type="ECO:0000256" key="4">
    <source>
        <dbReference type="PIRNR" id="PIRNR002756"/>
    </source>
</evidence>
<dbReference type="PIRSF" id="PIRSF002756">
    <property type="entry name" value="PstS"/>
    <property type="match status" value="1"/>
</dbReference>
<dbReference type="Pfam" id="PF12849">
    <property type="entry name" value="PBP_like_2"/>
    <property type="match status" value="1"/>
</dbReference>
<evidence type="ECO:0000256" key="2">
    <source>
        <dbReference type="ARBA" id="ARBA00022448"/>
    </source>
</evidence>
<dbReference type="EMBL" id="CP040899">
    <property type="protein sequence ID" value="QDB78125.1"/>
    <property type="molecule type" value="Genomic_DNA"/>
</dbReference>
<feature type="domain" description="PBP" evidence="7">
    <location>
        <begin position="26"/>
        <end position="321"/>
    </location>
</feature>
<evidence type="ECO:0000256" key="3">
    <source>
        <dbReference type="ARBA" id="ARBA00022592"/>
    </source>
</evidence>
<dbReference type="InterPro" id="IPR005673">
    <property type="entry name" value="ABC_phos-bd_PstS"/>
</dbReference>
<organism evidence="8 9">
    <name type="scientific">Georgenia wutianyii</name>
    <dbReference type="NCBI Taxonomy" id="2585135"/>
    <lineage>
        <taxon>Bacteria</taxon>
        <taxon>Bacillati</taxon>
        <taxon>Actinomycetota</taxon>
        <taxon>Actinomycetes</taxon>
        <taxon>Micrococcales</taxon>
        <taxon>Bogoriellaceae</taxon>
        <taxon>Georgenia</taxon>
    </lineage>
</organism>
<protein>
    <recommendedName>
        <fullName evidence="4">Phosphate-binding protein</fullName>
    </recommendedName>
</protein>
<proteinExistence type="inferred from homology"/>
<dbReference type="SUPFAM" id="SSF53850">
    <property type="entry name" value="Periplasmic binding protein-like II"/>
    <property type="match status" value="1"/>
</dbReference>
<evidence type="ECO:0000256" key="5">
    <source>
        <dbReference type="SAM" id="MobiDB-lite"/>
    </source>
</evidence>
<name>A0ABX5VMS3_9MICO</name>
<evidence type="ECO:0000313" key="8">
    <source>
        <dbReference type="EMBL" id="QDB78125.1"/>
    </source>
</evidence>
<sequence length="356" mass="36832">MSKVGRRHRVAAGVALLALAAAGCGTHTATVAGAGASSQEIAMQAWLAGLYDEYPDILASYDPAGSGAGREMFITGAVDFAGSDAELDDEELEQAAGRCGDGEVMELPLYISPIAVAYNLPGLDVEHLNLEPETIAGMFDGQITRWDDPEIAASNPGVDLPDLPVIPVNRSDDSGTTENFTEYLAEAGGDAWPHEPSGTWPRSGTQSGQQNAGVVSTMEAAEGTLGYLDASQVTDELSTAAIGVGDGFVPFSPEAAAAVVDASPPAESASDTRLTIHLDRDTDADGAYPLVLISYTIACTKYDSAEKADAVRALLTYMASEAGQDRVAAPDVAGAAPISPELRARVMEVVDQISGP</sequence>
<dbReference type="InterPro" id="IPR006311">
    <property type="entry name" value="TAT_signal"/>
</dbReference>
<keyword evidence="9" id="KW-1185">Reference proteome</keyword>
<feature type="chain" id="PRO_5045697798" description="Phosphate-binding protein" evidence="6">
    <location>
        <begin position="30"/>
        <end position="356"/>
    </location>
</feature>
<dbReference type="Gene3D" id="3.40.190.10">
    <property type="entry name" value="Periplasmic binding protein-like II"/>
    <property type="match status" value="2"/>
</dbReference>
<dbReference type="InterPro" id="IPR050962">
    <property type="entry name" value="Phosphate-bind_PstS"/>
</dbReference>
<dbReference type="Proteomes" id="UP000313948">
    <property type="component" value="Chromosome"/>
</dbReference>
<evidence type="ECO:0000256" key="1">
    <source>
        <dbReference type="ARBA" id="ARBA00008725"/>
    </source>
</evidence>
<reference evidence="8 9" key="1">
    <citation type="submission" date="2019-05" db="EMBL/GenBank/DDBJ databases">
        <title>Georgenia *** sp. nov., and Georgenia *** sp. nov., isolated from the intestinal contents of plateau pika (Ochotona curzoniae) in the Qinghai-Tibet plateau of China.</title>
        <authorList>
            <person name="Tian Z."/>
        </authorList>
    </citation>
    <scope>NUCLEOTIDE SEQUENCE [LARGE SCALE GENOMIC DNA]</scope>
    <source>
        <strain evidence="8 9">Z294</strain>
    </source>
</reference>
<accession>A0ABX5VMS3</accession>
<feature type="region of interest" description="Disordered" evidence="5">
    <location>
        <begin position="190"/>
        <end position="209"/>
    </location>
</feature>
<dbReference type="NCBIfam" id="TIGR00975">
    <property type="entry name" value="3a0107s03"/>
    <property type="match status" value="1"/>
</dbReference>
<keyword evidence="2 4" id="KW-0813">Transport</keyword>
<comment type="similarity">
    <text evidence="1 4">Belongs to the PstS family.</text>
</comment>
<gene>
    <name evidence="8" type="primary">pstS</name>
    <name evidence="8" type="ORF">FE251_01125</name>
</gene>
<dbReference type="RefSeq" id="WP_139947466.1">
    <property type="nucleotide sequence ID" value="NZ_CP040899.1"/>
</dbReference>